<feature type="domain" description="Peptidase C14 caspase" evidence="1">
    <location>
        <begin position="27"/>
        <end position="154"/>
    </location>
</feature>
<dbReference type="Proteomes" id="UP000325902">
    <property type="component" value="Unassembled WGS sequence"/>
</dbReference>
<dbReference type="OrthoDB" id="1911848at2759"/>
<reference evidence="2 3" key="1">
    <citation type="journal article" date="2019" name="Sci. Rep.">
        <title>A multi-omics analysis of the grapevine pathogen Lasiodiplodia theobromae reveals that temperature affects the expression of virulence- and pathogenicity-related genes.</title>
        <authorList>
            <person name="Felix C."/>
            <person name="Meneses R."/>
            <person name="Goncalves M.F.M."/>
            <person name="Tilleman L."/>
            <person name="Duarte A.S."/>
            <person name="Jorrin-Novo J.V."/>
            <person name="Van de Peer Y."/>
            <person name="Deforce D."/>
            <person name="Van Nieuwerburgh F."/>
            <person name="Esteves A.C."/>
            <person name="Alves A."/>
        </authorList>
    </citation>
    <scope>NUCLEOTIDE SEQUENCE [LARGE SCALE GENOMIC DNA]</scope>
    <source>
        <strain evidence="2 3">LA-SOL3</strain>
    </source>
</reference>
<dbReference type="GO" id="GO:0006508">
    <property type="term" value="P:proteolysis"/>
    <property type="evidence" value="ECO:0007669"/>
    <property type="project" value="InterPro"/>
</dbReference>
<evidence type="ECO:0000313" key="2">
    <source>
        <dbReference type="EMBL" id="KAB2570439.1"/>
    </source>
</evidence>
<keyword evidence="3" id="KW-1185">Reference proteome</keyword>
<sequence length="286" mass="31998">MGEQYKRVYCIMLEWQESDIKKSLDQELDDLHKTLRIEYNFSVVRIGIPSKSPEDTVDKYLAAFYRAIDGTSGLKDMPILVILFYSGHGCEVPPSQSNKEFSIAGYRELDWKKLERRFIEHSMYDHLLLIDACYAGNAVPRGSFVGLDPTQYPQFADLANGVNRVNQFTRLHALTAADQEVEAYTGSKSFTRCLDKALQDHLALGTPFDVASLFSTMSHVQTAGSVVAPNTRWMHFPVSPLAISGPHILIGRLSKAPLTFQRTGTHGLSALQKQSDRRVGAPESNE</sequence>
<proteinExistence type="predicted"/>
<dbReference type="Pfam" id="PF00656">
    <property type="entry name" value="Peptidase_C14"/>
    <property type="match status" value="1"/>
</dbReference>
<dbReference type="InterPro" id="IPR011600">
    <property type="entry name" value="Pept_C14_caspase"/>
</dbReference>
<dbReference type="GO" id="GO:0004197">
    <property type="term" value="F:cysteine-type endopeptidase activity"/>
    <property type="evidence" value="ECO:0007669"/>
    <property type="project" value="InterPro"/>
</dbReference>
<gene>
    <name evidence="2" type="ORF">DBV05_g10910</name>
</gene>
<organism evidence="2 3">
    <name type="scientific">Lasiodiplodia theobromae</name>
    <dbReference type="NCBI Taxonomy" id="45133"/>
    <lineage>
        <taxon>Eukaryota</taxon>
        <taxon>Fungi</taxon>
        <taxon>Dikarya</taxon>
        <taxon>Ascomycota</taxon>
        <taxon>Pezizomycotina</taxon>
        <taxon>Dothideomycetes</taxon>
        <taxon>Dothideomycetes incertae sedis</taxon>
        <taxon>Botryosphaeriales</taxon>
        <taxon>Botryosphaeriaceae</taxon>
        <taxon>Lasiodiplodia</taxon>
    </lineage>
</organism>
<evidence type="ECO:0000259" key="1">
    <source>
        <dbReference type="Pfam" id="PF00656"/>
    </source>
</evidence>
<dbReference type="AlphaFoldDB" id="A0A5N5CYJ4"/>
<name>A0A5N5CYJ4_9PEZI</name>
<protein>
    <recommendedName>
        <fullName evidence="1">Peptidase C14 caspase domain-containing protein</fullName>
    </recommendedName>
</protein>
<accession>A0A5N5CYJ4</accession>
<comment type="caution">
    <text evidence="2">The sequence shown here is derived from an EMBL/GenBank/DDBJ whole genome shotgun (WGS) entry which is preliminary data.</text>
</comment>
<evidence type="ECO:0000313" key="3">
    <source>
        <dbReference type="Proteomes" id="UP000325902"/>
    </source>
</evidence>
<dbReference type="EMBL" id="VCHE01000137">
    <property type="protein sequence ID" value="KAB2570439.1"/>
    <property type="molecule type" value="Genomic_DNA"/>
</dbReference>